<name>A0A5Q2RI43_9ACTN</name>
<proteinExistence type="predicted"/>
<dbReference type="RefSeq" id="WP_153758337.1">
    <property type="nucleotide sequence ID" value="NZ_CP045851.1"/>
</dbReference>
<evidence type="ECO:0000259" key="5">
    <source>
        <dbReference type="PROSITE" id="PS50977"/>
    </source>
</evidence>
<organism evidence="6 7">
    <name type="scientific">Actinomarinicola tropica</name>
    <dbReference type="NCBI Taxonomy" id="2789776"/>
    <lineage>
        <taxon>Bacteria</taxon>
        <taxon>Bacillati</taxon>
        <taxon>Actinomycetota</taxon>
        <taxon>Acidimicrobiia</taxon>
        <taxon>Acidimicrobiales</taxon>
        <taxon>Iamiaceae</taxon>
        <taxon>Actinomarinicola</taxon>
    </lineage>
</organism>
<dbReference type="PANTHER" id="PTHR47506">
    <property type="entry name" value="TRANSCRIPTIONAL REGULATORY PROTEIN"/>
    <property type="match status" value="1"/>
</dbReference>
<dbReference type="InterPro" id="IPR009057">
    <property type="entry name" value="Homeodomain-like_sf"/>
</dbReference>
<sequence>MRNAAATRERIVACADDEFYEHGVAATSFSSLAARTGIAKGNFHYHFRAKDDLLRAVIERRTQRTAEMLAEWEQDEDSPAGRIGRFIDIVITNMAPIIEHGCPVGSLCAELAKADHPMRDDAASILDQFRAWLRQQFAALGDADLADERALHVLMRSQGIALLAQVHRDASFVRREAQLLHAWLAEITTTDDGRTTR</sequence>
<keyword evidence="3" id="KW-0804">Transcription</keyword>
<dbReference type="PRINTS" id="PR00455">
    <property type="entry name" value="HTHTETR"/>
</dbReference>
<evidence type="ECO:0000256" key="2">
    <source>
        <dbReference type="ARBA" id="ARBA00023125"/>
    </source>
</evidence>
<dbReference type="GO" id="GO:0003677">
    <property type="term" value="F:DNA binding"/>
    <property type="evidence" value="ECO:0007669"/>
    <property type="project" value="UniProtKB-UniRule"/>
</dbReference>
<reference evidence="6 7" key="1">
    <citation type="submission" date="2019-11" db="EMBL/GenBank/DDBJ databases">
        <authorList>
            <person name="He Y."/>
        </authorList>
    </citation>
    <scope>NUCLEOTIDE SEQUENCE [LARGE SCALE GENOMIC DNA]</scope>
    <source>
        <strain evidence="6 7">SCSIO 58843</strain>
    </source>
</reference>
<feature type="DNA-binding region" description="H-T-H motif" evidence="4">
    <location>
        <begin position="28"/>
        <end position="47"/>
    </location>
</feature>
<dbReference type="SUPFAM" id="SSF46689">
    <property type="entry name" value="Homeodomain-like"/>
    <property type="match status" value="1"/>
</dbReference>
<evidence type="ECO:0000313" key="7">
    <source>
        <dbReference type="Proteomes" id="UP000334019"/>
    </source>
</evidence>
<keyword evidence="1" id="KW-0805">Transcription regulation</keyword>
<dbReference type="Pfam" id="PF00440">
    <property type="entry name" value="TetR_N"/>
    <property type="match status" value="1"/>
</dbReference>
<dbReference type="PROSITE" id="PS50977">
    <property type="entry name" value="HTH_TETR_2"/>
    <property type="match status" value="1"/>
</dbReference>
<evidence type="ECO:0000313" key="6">
    <source>
        <dbReference type="EMBL" id="QGG94231.1"/>
    </source>
</evidence>
<accession>A0A5Q2RI43</accession>
<evidence type="ECO:0000256" key="1">
    <source>
        <dbReference type="ARBA" id="ARBA00023015"/>
    </source>
</evidence>
<dbReference type="Gene3D" id="1.10.357.10">
    <property type="entry name" value="Tetracycline Repressor, domain 2"/>
    <property type="match status" value="1"/>
</dbReference>
<feature type="domain" description="HTH tetR-type" evidence="5">
    <location>
        <begin position="5"/>
        <end position="65"/>
    </location>
</feature>
<dbReference type="Pfam" id="PF21993">
    <property type="entry name" value="TetR_C_13_2"/>
    <property type="match status" value="1"/>
</dbReference>
<evidence type="ECO:0000256" key="3">
    <source>
        <dbReference type="ARBA" id="ARBA00023163"/>
    </source>
</evidence>
<dbReference type="SUPFAM" id="SSF48498">
    <property type="entry name" value="Tetracyclin repressor-like, C-terminal domain"/>
    <property type="match status" value="1"/>
</dbReference>
<dbReference type="InterPro" id="IPR054156">
    <property type="entry name" value="YxaF_TetR_C"/>
</dbReference>
<keyword evidence="7" id="KW-1185">Reference proteome</keyword>
<dbReference type="KEGG" id="atq:GH723_03460"/>
<dbReference type="Proteomes" id="UP000334019">
    <property type="component" value="Chromosome"/>
</dbReference>
<gene>
    <name evidence="6" type="ORF">GH723_03460</name>
</gene>
<dbReference type="PANTHER" id="PTHR47506:SF1">
    <property type="entry name" value="HTH-TYPE TRANSCRIPTIONAL REGULATOR YJDC"/>
    <property type="match status" value="1"/>
</dbReference>
<evidence type="ECO:0000256" key="4">
    <source>
        <dbReference type="PROSITE-ProRule" id="PRU00335"/>
    </source>
</evidence>
<dbReference type="AlphaFoldDB" id="A0A5Q2RI43"/>
<keyword evidence="2 4" id="KW-0238">DNA-binding</keyword>
<dbReference type="InterPro" id="IPR036271">
    <property type="entry name" value="Tet_transcr_reg_TetR-rel_C_sf"/>
</dbReference>
<dbReference type="InterPro" id="IPR001647">
    <property type="entry name" value="HTH_TetR"/>
</dbReference>
<protein>
    <submittedName>
        <fullName evidence="6">TetR family transcriptional regulator</fullName>
    </submittedName>
</protein>
<dbReference type="EMBL" id="CP045851">
    <property type="protein sequence ID" value="QGG94231.1"/>
    <property type="molecule type" value="Genomic_DNA"/>
</dbReference>